<evidence type="ECO:0008006" key="3">
    <source>
        <dbReference type="Google" id="ProtNLM"/>
    </source>
</evidence>
<accession>A0ABV9CRA2</accession>
<evidence type="ECO:0000313" key="2">
    <source>
        <dbReference type="Proteomes" id="UP001596004"/>
    </source>
</evidence>
<dbReference type="Proteomes" id="UP001596004">
    <property type="component" value="Unassembled WGS sequence"/>
</dbReference>
<comment type="caution">
    <text evidence="1">The sequence shown here is derived from an EMBL/GenBank/DDBJ whole genome shotgun (WGS) entry which is preliminary data.</text>
</comment>
<keyword evidence="2" id="KW-1185">Reference proteome</keyword>
<evidence type="ECO:0000313" key="1">
    <source>
        <dbReference type="EMBL" id="MFC4535342.1"/>
    </source>
</evidence>
<dbReference type="RefSeq" id="WP_380847706.1">
    <property type="nucleotide sequence ID" value="NZ_JBHSFP010000030.1"/>
</dbReference>
<proteinExistence type="predicted"/>
<name>A0ABV9CRA2_9ACTN</name>
<dbReference type="InterPro" id="IPR036648">
    <property type="entry name" value="CN_Hdrase_a/SCN_Hdrase_g_sf"/>
</dbReference>
<gene>
    <name evidence="1" type="ORF">ACFO60_31655</name>
</gene>
<sequence length="104" mass="10750">MAESIYILGGEDRKKFARLVAAAWEDGDLRGRYETAPRAVLSQYGIAYPAGVPTPPLPPRPDGEFDIADLDTAAGTSAPGSVSTVATLTSMCGPSVPSTVGDPL</sequence>
<reference evidence="2" key="1">
    <citation type="journal article" date="2019" name="Int. J. Syst. Evol. Microbiol.">
        <title>The Global Catalogue of Microorganisms (GCM) 10K type strain sequencing project: providing services to taxonomists for standard genome sequencing and annotation.</title>
        <authorList>
            <consortium name="The Broad Institute Genomics Platform"/>
            <consortium name="The Broad Institute Genome Sequencing Center for Infectious Disease"/>
            <person name="Wu L."/>
            <person name="Ma J."/>
        </authorList>
    </citation>
    <scope>NUCLEOTIDE SEQUENCE [LARGE SCALE GENOMIC DNA]</scope>
    <source>
        <strain evidence="2">CGMCC 4.7132</strain>
    </source>
</reference>
<protein>
    <recommendedName>
        <fullName evidence="3">TOMM peptide</fullName>
    </recommendedName>
</protein>
<dbReference type="SUPFAM" id="SSF56209">
    <property type="entry name" value="Nitrile hydratase alpha chain"/>
    <property type="match status" value="1"/>
</dbReference>
<organism evidence="1 2">
    <name type="scientific">Sphaerisporangium dianthi</name>
    <dbReference type="NCBI Taxonomy" id="1436120"/>
    <lineage>
        <taxon>Bacteria</taxon>
        <taxon>Bacillati</taxon>
        <taxon>Actinomycetota</taxon>
        <taxon>Actinomycetes</taxon>
        <taxon>Streptosporangiales</taxon>
        <taxon>Streptosporangiaceae</taxon>
        <taxon>Sphaerisporangium</taxon>
    </lineage>
</organism>
<dbReference type="EMBL" id="JBHSFP010000030">
    <property type="protein sequence ID" value="MFC4535342.1"/>
    <property type="molecule type" value="Genomic_DNA"/>
</dbReference>